<name>D9WGN4_9ACTN</name>
<dbReference type="HOGENOM" id="CLU_1775328_0_0_11"/>
<proteinExistence type="predicted"/>
<sequence>MARMVVFRCRRCHGEVTAPVREVPLPDADSAPAPYELAKGEECPPRMRPGTFAYDPPEAGERVFRPRFAGAALGLRRAGLTGIVLARADVRGTELTSLRGRRNGCCGLDGCDGPNLVCRGCAAEVATERSDCWTPQEVVLVPAAVEAVESEG</sequence>
<protein>
    <submittedName>
        <fullName evidence="1">Uncharacterized protein</fullName>
    </submittedName>
</protein>
<gene>
    <name evidence="1" type="ORF">SSOG_05136</name>
</gene>
<dbReference type="Proteomes" id="UP000003963">
    <property type="component" value="Unassembled WGS sequence"/>
</dbReference>
<organism evidence="1 2">
    <name type="scientific">Streptomyces himastatinicus ATCC 53653</name>
    <dbReference type="NCBI Taxonomy" id="457427"/>
    <lineage>
        <taxon>Bacteria</taxon>
        <taxon>Bacillati</taxon>
        <taxon>Actinomycetota</taxon>
        <taxon>Actinomycetes</taxon>
        <taxon>Kitasatosporales</taxon>
        <taxon>Streptomycetaceae</taxon>
        <taxon>Streptomyces</taxon>
        <taxon>Streptomyces violaceusniger group</taxon>
    </lineage>
</organism>
<reference evidence="1 2" key="1">
    <citation type="submission" date="2009-02" db="EMBL/GenBank/DDBJ databases">
        <title>Annotation of Streptomyces hygroscopicus strain ATCC 53653.</title>
        <authorList>
            <consortium name="The Broad Institute Genome Sequencing Platform"/>
            <consortium name="Broad Institute Microbial Sequencing Center"/>
            <person name="Fischbach M."/>
            <person name="Godfrey P."/>
            <person name="Ward D."/>
            <person name="Young S."/>
            <person name="Zeng Q."/>
            <person name="Koehrsen M."/>
            <person name="Alvarado L."/>
            <person name="Berlin A.M."/>
            <person name="Bochicchio J."/>
            <person name="Borenstein D."/>
            <person name="Chapman S.B."/>
            <person name="Chen Z."/>
            <person name="Engels R."/>
            <person name="Freedman E."/>
            <person name="Gellesch M."/>
            <person name="Goldberg J."/>
            <person name="Griggs A."/>
            <person name="Gujja S."/>
            <person name="Heilman E.R."/>
            <person name="Heiman D.I."/>
            <person name="Hepburn T.A."/>
            <person name="Howarth C."/>
            <person name="Jen D."/>
            <person name="Larson L."/>
            <person name="Lewis B."/>
            <person name="Mehta T."/>
            <person name="Park D."/>
            <person name="Pearson M."/>
            <person name="Richards J."/>
            <person name="Roberts A."/>
            <person name="Saif S."/>
            <person name="Shea T.D."/>
            <person name="Shenoy N."/>
            <person name="Sisk P."/>
            <person name="Stolte C."/>
            <person name="Sykes S.N."/>
            <person name="Thomson T."/>
            <person name="Walk T."/>
            <person name="White J."/>
            <person name="Yandava C."/>
            <person name="Straight P."/>
            <person name="Clardy J."/>
            <person name="Hung D."/>
            <person name="Kolter R."/>
            <person name="Mekalanos J."/>
            <person name="Walker S."/>
            <person name="Walsh C.T."/>
            <person name="Wieland-Brown L.C."/>
            <person name="Haas B."/>
            <person name="Nusbaum C."/>
            <person name="Birren B."/>
        </authorList>
    </citation>
    <scope>NUCLEOTIDE SEQUENCE [LARGE SCALE GENOMIC DNA]</scope>
    <source>
        <strain evidence="1 2">ATCC 53653</strain>
    </source>
</reference>
<dbReference type="AlphaFoldDB" id="D9WGN4"/>
<dbReference type="EMBL" id="GG657754">
    <property type="protein sequence ID" value="EFL25422.1"/>
    <property type="molecule type" value="Genomic_DNA"/>
</dbReference>
<accession>D9WGN4</accession>
<evidence type="ECO:0000313" key="1">
    <source>
        <dbReference type="EMBL" id="EFL25422.1"/>
    </source>
</evidence>
<evidence type="ECO:0000313" key="2">
    <source>
        <dbReference type="Proteomes" id="UP000003963"/>
    </source>
</evidence>
<keyword evidence="2" id="KW-1185">Reference proteome</keyword>